<evidence type="ECO:0000256" key="3">
    <source>
        <dbReference type="ARBA" id="ARBA00023315"/>
    </source>
</evidence>
<dbReference type="Gene3D" id="2.160.10.10">
    <property type="entry name" value="Hexapeptide repeat proteins"/>
    <property type="match status" value="1"/>
</dbReference>
<evidence type="ECO:0000313" key="5">
    <source>
        <dbReference type="Proteomes" id="UP000886844"/>
    </source>
</evidence>
<evidence type="ECO:0000256" key="1">
    <source>
        <dbReference type="ARBA" id="ARBA00022605"/>
    </source>
</evidence>
<gene>
    <name evidence="4" type="ORF">H9828_04290</name>
</gene>
<dbReference type="CDD" id="cd03354">
    <property type="entry name" value="LbH_SAT"/>
    <property type="match status" value="1"/>
</dbReference>
<dbReference type="EMBL" id="DXDA01000036">
    <property type="protein sequence ID" value="HIY68617.1"/>
    <property type="molecule type" value="Genomic_DNA"/>
</dbReference>
<dbReference type="Proteomes" id="UP000886844">
    <property type="component" value="Unassembled WGS sequence"/>
</dbReference>
<dbReference type="SUPFAM" id="SSF51161">
    <property type="entry name" value="Trimeric LpxA-like enzymes"/>
    <property type="match status" value="1"/>
</dbReference>
<keyword evidence="1" id="KW-0028">Amino-acid biosynthesis</keyword>
<dbReference type="Gene3D" id="1.10.3130.10">
    <property type="entry name" value="serine acetyltransferase, domain 1"/>
    <property type="match status" value="1"/>
</dbReference>
<evidence type="ECO:0000313" key="4">
    <source>
        <dbReference type="EMBL" id="HIY68617.1"/>
    </source>
</evidence>
<sequence>MEPRSQTARLRQLADRLTAPDPHIPTAVRAGIDPSELKQAIEHFRSVVFPGYFTPQPVEVLLRKFAEIVACQSARACETFHRDGVLDPERFGTKTARLLLEELPELRRRLGTDVKAVFDGDPAAASFEEVILCYPALTAMTHYRLAHALHRLGVPILPRLITEMAHSATGIDIHPGAEIGEYFSIDHGTGVVIGETCIIGDHVRLYQGVTLGAKSFKFDAAGNILREPRHPILEDRVVVYSNSSILGRVRIGHDSVIGGNVWQTTDLPPYSRVVQGRATVSGFENGGGI</sequence>
<name>A0A9D1YZH7_9BACT</name>
<keyword evidence="2" id="KW-0808">Transferase</keyword>
<reference evidence="4" key="2">
    <citation type="submission" date="2021-04" db="EMBL/GenBank/DDBJ databases">
        <authorList>
            <person name="Gilroy R."/>
        </authorList>
    </citation>
    <scope>NUCLEOTIDE SEQUENCE</scope>
    <source>
        <strain evidence="4">5134</strain>
    </source>
</reference>
<dbReference type="GO" id="GO:0008652">
    <property type="term" value="P:amino acid biosynthetic process"/>
    <property type="evidence" value="ECO:0007669"/>
    <property type="project" value="UniProtKB-KW"/>
</dbReference>
<dbReference type="InterPro" id="IPR042122">
    <property type="entry name" value="Ser_AcTrfase_N_sf"/>
</dbReference>
<dbReference type="InterPro" id="IPR011004">
    <property type="entry name" value="Trimer_LpxA-like_sf"/>
</dbReference>
<organism evidence="4 5">
    <name type="scientific">Candidatus Alistipes intestinigallinarum</name>
    <dbReference type="NCBI Taxonomy" id="2838440"/>
    <lineage>
        <taxon>Bacteria</taxon>
        <taxon>Pseudomonadati</taxon>
        <taxon>Bacteroidota</taxon>
        <taxon>Bacteroidia</taxon>
        <taxon>Bacteroidales</taxon>
        <taxon>Rikenellaceae</taxon>
        <taxon>Alistipes</taxon>
    </lineage>
</organism>
<protein>
    <submittedName>
        <fullName evidence="4">Serine acetyltransferase</fullName>
    </submittedName>
</protein>
<reference evidence="4" key="1">
    <citation type="journal article" date="2021" name="PeerJ">
        <title>Extensive microbial diversity within the chicken gut microbiome revealed by metagenomics and culture.</title>
        <authorList>
            <person name="Gilroy R."/>
            <person name="Ravi A."/>
            <person name="Getino M."/>
            <person name="Pursley I."/>
            <person name="Horton D.L."/>
            <person name="Alikhan N.F."/>
            <person name="Baker D."/>
            <person name="Gharbi K."/>
            <person name="Hall N."/>
            <person name="Watson M."/>
            <person name="Adriaenssens E.M."/>
            <person name="Foster-Nyarko E."/>
            <person name="Jarju S."/>
            <person name="Secka A."/>
            <person name="Antonio M."/>
            <person name="Oren A."/>
            <person name="Chaudhuri R.R."/>
            <person name="La Ragione R."/>
            <person name="Hildebrand F."/>
            <person name="Pallen M.J."/>
        </authorList>
    </citation>
    <scope>NUCLEOTIDE SEQUENCE</scope>
    <source>
        <strain evidence="4">5134</strain>
    </source>
</reference>
<dbReference type="AlphaFoldDB" id="A0A9D1YZH7"/>
<dbReference type="InterPro" id="IPR045304">
    <property type="entry name" value="LbH_SAT"/>
</dbReference>
<comment type="caution">
    <text evidence="4">The sequence shown here is derived from an EMBL/GenBank/DDBJ whole genome shotgun (WGS) entry which is preliminary data.</text>
</comment>
<proteinExistence type="predicted"/>
<keyword evidence="3" id="KW-0012">Acyltransferase</keyword>
<evidence type="ECO:0000256" key="2">
    <source>
        <dbReference type="ARBA" id="ARBA00022679"/>
    </source>
</evidence>
<accession>A0A9D1YZH7</accession>
<dbReference type="GO" id="GO:0016746">
    <property type="term" value="F:acyltransferase activity"/>
    <property type="evidence" value="ECO:0007669"/>
    <property type="project" value="UniProtKB-KW"/>
</dbReference>
<dbReference type="PANTHER" id="PTHR42811">
    <property type="entry name" value="SERINE ACETYLTRANSFERASE"/>
    <property type="match status" value="1"/>
</dbReference>